<dbReference type="GO" id="GO:0017111">
    <property type="term" value="F:ribonucleoside triphosphate phosphatase activity"/>
    <property type="evidence" value="ECO:0007669"/>
    <property type="project" value="UniProtKB-ARBA"/>
</dbReference>
<accession>A0A1H8UMM8</accession>
<gene>
    <name evidence="4" type="ORF">SAMN04488052_10781</name>
</gene>
<name>A0A1H8UMM8_9GAMM</name>
<comment type="similarity">
    <text evidence="1">Belongs to the IMPACT family.</text>
</comment>
<proteinExistence type="inferred from homology"/>
<dbReference type="GO" id="GO:0032561">
    <property type="term" value="F:guanyl ribonucleotide binding"/>
    <property type="evidence" value="ECO:0007669"/>
    <property type="project" value="UniProtKB-ARBA"/>
</dbReference>
<evidence type="ECO:0000259" key="3">
    <source>
        <dbReference type="Pfam" id="PF09186"/>
    </source>
</evidence>
<dbReference type="GO" id="GO:0005737">
    <property type="term" value="C:cytoplasm"/>
    <property type="evidence" value="ECO:0007669"/>
    <property type="project" value="TreeGrafter"/>
</dbReference>
<evidence type="ECO:0000313" key="5">
    <source>
        <dbReference type="Proteomes" id="UP000199657"/>
    </source>
</evidence>
<dbReference type="InterPro" id="IPR023582">
    <property type="entry name" value="Impact"/>
</dbReference>
<dbReference type="Pfam" id="PF01205">
    <property type="entry name" value="Impact_N"/>
    <property type="match status" value="1"/>
</dbReference>
<feature type="domain" description="Impact N-terminal" evidence="2">
    <location>
        <begin position="42"/>
        <end position="149"/>
    </location>
</feature>
<dbReference type="InterPro" id="IPR001498">
    <property type="entry name" value="Impact_N"/>
</dbReference>
<dbReference type="Proteomes" id="UP000199657">
    <property type="component" value="Unassembled WGS sequence"/>
</dbReference>
<dbReference type="SUPFAM" id="SSF54211">
    <property type="entry name" value="Ribosomal protein S5 domain 2-like"/>
    <property type="match status" value="1"/>
</dbReference>
<dbReference type="GO" id="GO:0006446">
    <property type="term" value="P:regulation of translational initiation"/>
    <property type="evidence" value="ECO:0007669"/>
    <property type="project" value="TreeGrafter"/>
</dbReference>
<dbReference type="InterPro" id="IPR035647">
    <property type="entry name" value="EFG_III/V"/>
</dbReference>
<dbReference type="InterPro" id="IPR020569">
    <property type="entry name" value="UPF0029_Impact_CS"/>
</dbReference>
<dbReference type="GO" id="GO:0043168">
    <property type="term" value="F:anion binding"/>
    <property type="evidence" value="ECO:0007669"/>
    <property type="project" value="UniProtKB-ARBA"/>
</dbReference>
<dbReference type="PANTHER" id="PTHR16301">
    <property type="entry name" value="IMPACT-RELATED"/>
    <property type="match status" value="1"/>
</dbReference>
<dbReference type="AlphaFoldDB" id="A0A1H8UMM8"/>
<dbReference type="STRING" id="406100.SAMN04488052_10781"/>
<dbReference type="SUPFAM" id="SSF54980">
    <property type="entry name" value="EF-G C-terminal domain-like"/>
    <property type="match status" value="1"/>
</dbReference>
<evidence type="ECO:0000256" key="1">
    <source>
        <dbReference type="ARBA" id="ARBA00007665"/>
    </source>
</evidence>
<dbReference type="InterPro" id="IPR036956">
    <property type="entry name" value="Impact_N_sf"/>
</dbReference>
<dbReference type="PROSITE" id="PS00910">
    <property type="entry name" value="UPF0029"/>
    <property type="match status" value="1"/>
</dbReference>
<evidence type="ECO:0000259" key="2">
    <source>
        <dbReference type="Pfam" id="PF01205"/>
    </source>
</evidence>
<dbReference type="Gene3D" id="3.30.230.30">
    <property type="entry name" value="Impact, N-terminal domain"/>
    <property type="match status" value="1"/>
</dbReference>
<dbReference type="PANTHER" id="PTHR16301:SF20">
    <property type="entry name" value="IMPACT FAMILY MEMBER YIGZ"/>
    <property type="match status" value="1"/>
</dbReference>
<dbReference type="Pfam" id="PF09186">
    <property type="entry name" value="DUF1949"/>
    <property type="match status" value="1"/>
</dbReference>
<protein>
    <submittedName>
        <fullName evidence="4">Uncharacterized protein, YigZ family</fullName>
    </submittedName>
</protein>
<dbReference type="EMBL" id="FOEG01000007">
    <property type="protein sequence ID" value="SEP04144.1"/>
    <property type="molecule type" value="Genomic_DNA"/>
</dbReference>
<keyword evidence="5" id="KW-1185">Reference proteome</keyword>
<reference evidence="4 5" key="1">
    <citation type="submission" date="2016-10" db="EMBL/GenBank/DDBJ databases">
        <authorList>
            <person name="de Groot N.N."/>
        </authorList>
    </citation>
    <scope>NUCLEOTIDE SEQUENCE [LARGE SCALE GENOMIC DNA]</scope>
    <source>
        <strain evidence="4 5">CGMCC 1.6291</strain>
    </source>
</reference>
<dbReference type="InterPro" id="IPR015269">
    <property type="entry name" value="UPF0029_Impact_C"/>
</dbReference>
<sequence length="224" mass="23929">MAPRSVCWPLCRNATGRHEARPPVSSGYAIPAGALERGITVRKSRFIARALRAETRAAALAAVEQARADHPDARHHCWAYLIGDPASASTAASDDDGEPGGTAGRPILNVIQHKGLGDVLVVVIRYFGGIKLGAGGLTRAYAQATEAVLSELPVTLHEPVCRVTVAMHFAHEQAVRHWVQGHRGEVDAIRYGEGVGMDITIPVAEIDTFRAFCAAQSITMHETA</sequence>
<organism evidence="4 5">
    <name type="scientific">Aquisalimonas asiatica</name>
    <dbReference type="NCBI Taxonomy" id="406100"/>
    <lineage>
        <taxon>Bacteria</taxon>
        <taxon>Pseudomonadati</taxon>
        <taxon>Pseudomonadota</taxon>
        <taxon>Gammaproteobacteria</taxon>
        <taxon>Chromatiales</taxon>
        <taxon>Ectothiorhodospiraceae</taxon>
        <taxon>Aquisalimonas</taxon>
    </lineage>
</organism>
<dbReference type="InterPro" id="IPR020568">
    <property type="entry name" value="Ribosomal_Su5_D2-typ_SF"/>
</dbReference>
<feature type="domain" description="UPF0029" evidence="3">
    <location>
        <begin position="166"/>
        <end position="211"/>
    </location>
</feature>
<evidence type="ECO:0000313" key="4">
    <source>
        <dbReference type="EMBL" id="SEP04144.1"/>
    </source>
</evidence>